<dbReference type="AlphaFoldDB" id="A0A9X0HHB0"/>
<dbReference type="Proteomes" id="UP000054223">
    <property type="component" value="Unassembled WGS sequence"/>
</dbReference>
<comment type="caution">
    <text evidence="2">The sequence shown here is derived from an EMBL/GenBank/DDBJ whole genome shotgun (WGS) entry which is preliminary data.</text>
</comment>
<sequence length="128" mass="13924">MKTLLQTAPRVLMMAAFAGLGFAQPTMAQSPTAQPVYVDKVADFTYLVRVSNPAQRAAKVQLVRLRDGNVLYQGSSSRPSFGEKINVGSLPDGQYAFVVRIGSETHRYELDLQTTRTVALGTSATAMR</sequence>
<gene>
    <name evidence="2" type="ORF">ASU33_00195</name>
</gene>
<evidence type="ECO:0000313" key="2">
    <source>
        <dbReference type="EMBL" id="KUG05845.1"/>
    </source>
</evidence>
<keyword evidence="1" id="KW-0732">Signal</keyword>
<dbReference type="EMBL" id="LNAL01000008">
    <property type="protein sequence ID" value="KUG05845.1"/>
    <property type="molecule type" value="Genomic_DNA"/>
</dbReference>
<dbReference type="OrthoDB" id="883498at2"/>
<protein>
    <submittedName>
        <fullName evidence="2">Uncharacterized protein</fullName>
    </submittedName>
</protein>
<keyword evidence="3" id="KW-1185">Reference proteome</keyword>
<organism evidence="2 3">
    <name type="scientific">Solirubrum puertoriconensis</name>
    <dbReference type="NCBI Taxonomy" id="1751427"/>
    <lineage>
        <taxon>Bacteria</taxon>
        <taxon>Pseudomonadati</taxon>
        <taxon>Bacteroidota</taxon>
        <taxon>Cytophagia</taxon>
        <taxon>Cytophagales</taxon>
    </lineage>
</organism>
<feature type="signal peptide" evidence="1">
    <location>
        <begin position="1"/>
        <end position="28"/>
    </location>
</feature>
<feature type="chain" id="PRO_5040833299" evidence="1">
    <location>
        <begin position="29"/>
        <end position="128"/>
    </location>
</feature>
<name>A0A9X0HHB0_SOLP1</name>
<proteinExistence type="predicted"/>
<evidence type="ECO:0000256" key="1">
    <source>
        <dbReference type="SAM" id="SignalP"/>
    </source>
</evidence>
<reference evidence="2 3" key="1">
    <citation type="submission" date="2015-11" db="EMBL/GenBank/DDBJ databases">
        <title>Solirubrum puertoriconensis gen. nov. an environmental bacteria isolated in Puerto Rico.</title>
        <authorList>
            <person name="Cuebas-Irizarry M.F."/>
            <person name="Montalvo-Rodriguez R."/>
        </authorList>
    </citation>
    <scope>NUCLEOTIDE SEQUENCE [LARGE SCALE GENOMIC DNA]</scope>
    <source>
        <strain evidence="2 3">MC1A</strain>
    </source>
</reference>
<dbReference type="RefSeq" id="WP_059071539.1">
    <property type="nucleotide sequence ID" value="NZ_LNAL01000008.1"/>
</dbReference>
<evidence type="ECO:0000313" key="3">
    <source>
        <dbReference type="Proteomes" id="UP000054223"/>
    </source>
</evidence>
<accession>A0A9X0HHB0</accession>